<gene>
    <name evidence="1" type="ORF">CDAR_595481</name>
</gene>
<proteinExistence type="predicted"/>
<evidence type="ECO:0000313" key="2">
    <source>
        <dbReference type="Proteomes" id="UP001054837"/>
    </source>
</evidence>
<sequence>MYPHASVISAELGFGFAIRYPSISSYAIRRFLASGDLMVSLSCTFRIGRSTVSRINRETCEALYDRLSPIVLSKPGTEKWLAIAKKYFSKWQFSNCIGSIDGKHVLTLVLPNTGNQYWDKSLRHSPIGQPIAYGKINIPYDIRFVGDEVFPLKNYLMCPFPGNKLSEKILFLTTIYQELVVGGVENAFGIMAASFRIFWKPITAIVETCKIHPFFRWRHYSWFMETGGLCTEMHISSNVDPKSVAQLRENFMEYFCSAVQLEWQDHRMLDTGHAY</sequence>
<dbReference type="AlphaFoldDB" id="A0AAV4NML2"/>
<accession>A0AAV4NML2</accession>
<keyword evidence="2" id="KW-1185">Reference proteome</keyword>
<dbReference type="Proteomes" id="UP001054837">
    <property type="component" value="Unassembled WGS sequence"/>
</dbReference>
<protein>
    <submittedName>
        <fullName evidence="1">DDE Tnp4 domain-containing protein</fullName>
    </submittedName>
</protein>
<evidence type="ECO:0000313" key="1">
    <source>
        <dbReference type="EMBL" id="GIX85010.1"/>
    </source>
</evidence>
<comment type="caution">
    <text evidence="1">The sequence shown here is derived from an EMBL/GenBank/DDBJ whole genome shotgun (WGS) entry which is preliminary data.</text>
</comment>
<dbReference type="EMBL" id="BPLQ01001755">
    <property type="protein sequence ID" value="GIX85010.1"/>
    <property type="molecule type" value="Genomic_DNA"/>
</dbReference>
<name>A0AAV4NML2_9ARAC</name>
<reference evidence="1 2" key="1">
    <citation type="submission" date="2021-06" db="EMBL/GenBank/DDBJ databases">
        <title>Caerostris darwini draft genome.</title>
        <authorList>
            <person name="Kono N."/>
            <person name="Arakawa K."/>
        </authorList>
    </citation>
    <scope>NUCLEOTIDE SEQUENCE [LARGE SCALE GENOMIC DNA]</scope>
</reference>
<organism evidence="1 2">
    <name type="scientific">Caerostris darwini</name>
    <dbReference type="NCBI Taxonomy" id="1538125"/>
    <lineage>
        <taxon>Eukaryota</taxon>
        <taxon>Metazoa</taxon>
        <taxon>Ecdysozoa</taxon>
        <taxon>Arthropoda</taxon>
        <taxon>Chelicerata</taxon>
        <taxon>Arachnida</taxon>
        <taxon>Araneae</taxon>
        <taxon>Araneomorphae</taxon>
        <taxon>Entelegynae</taxon>
        <taxon>Araneoidea</taxon>
        <taxon>Araneidae</taxon>
        <taxon>Caerostris</taxon>
    </lineage>
</organism>